<sequence length="50" mass="5772">MSFPVQYFGFQDFTGCVMDEFKLGMQSDGVICTGLCRIVRRILQKAHQRL</sequence>
<organism evidence="1 2">
    <name type="scientific">Dreissena polymorpha</name>
    <name type="common">Zebra mussel</name>
    <name type="synonym">Mytilus polymorpha</name>
    <dbReference type="NCBI Taxonomy" id="45954"/>
    <lineage>
        <taxon>Eukaryota</taxon>
        <taxon>Metazoa</taxon>
        <taxon>Spiralia</taxon>
        <taxon>Lophotrochozoa</taxon>
        <taxon>Mollusca</taxon>
        <taxon>Bivalvia</taxon>
        <taxon>Autobranchia</taxon>
        <taxon>Heteroconchia</taxon>
        <taxon>Euheterodonta</taxon>
        <taxon>Imparidentia</taxon>
        <taxon>Neoheterodontei</taxon>
        <taxon>Myida</taxon>
        <taxon>Dreissenoidea</taxon>
        <taxon>Dreissenidae</taxon>
        <taxon>Dreissena</taxon>
    </lineage>
</organism>
<proteinExistence type="predicted"/>
<protein>
    <submittedName>
        <fullName evidence="1">Uncharacterized protein</fullName>
    </submittedName>
</protein>
<name>A0A9D4G0N4_DREPO</name>
<accession>A0A9D4G0N4</accession>
<evidence type="ECO:0000313" key="1">
    <source>
        <dbReference type="EMBL" id="KAH3806954.1"/>
    </source>
</evidence>
<evidence type="ECO:0000313" key="2">
    <source>
        <dbReference type="Proteomes" id="UP000828390"/>
    </source>
</evidence>
<comment type="caution">
    <text evidence="1">The sequence shown here is derived from an EMBL/GenBank/DDBJ whole genome shotgun (WGS) entry which is preliminary data.</text>
</comment>
<dbReference type="EMBL" id="JAIWYP010000006">
    <property type="protein sequence ID" value="KAH3806954.1"/>
    <property type="molecule type" value="Genomic_DNA"/>
</dbReference>
<dbReference type="Proteomes" id="UP000828390">
    <property type="component" value="Unassembled WGS sequence"/>
</dbReference>
<keyword evidence="2" id="KW-1185">Reference proteome</keyword>
<dbReference type="AlphaFoldDB" id="A0A9D4G0N4"/>
<reference evidence="1" key="1">
    <citation type="journal article" date="2019" name="bioRxiv">
        <title>The Genome of the Zebra Mussel, Dreissena polymorpha: A Resource for Invasive Species Research.</title>
        <authorList>
            <person name="McCartney M.A."/>
            <person name="Auch B."/>
            <person name="Kono T."/>
            <person name="Mallez S."/>
            <person name="Zhang Y."/>
            <person name="Obille A."/>
            <person name="Becker A."/>
            <person name="Abrahante J.E."/>
            <person name="Garbe J."/>
            <person name="Badalamenti J.P."/>
            <person name="Herman A."/>
            <person name="Mangelson H."/>
            <person name="Liachko I."/>
            <person name="Sullivan S."/>
            <person name="Sone E.D."/>
            <person name="Koren S."/>
            <person name="Silverstein K.A.T."/>
            <person name="Beckman K.B."/>
            <person name="Gohl D.M."/>
        </authorList>
    </citation>
    <scope>NUCLEOTIDE SEQUENCE</scope>
    <source>
        <strain evidence="1">Duluth1</strain>
        <tissue evidence="1">Whole animal</tissue>
    </source>
</reference>
<reference evidence="1" key="2">
    <citation type="submission" date="2020-11" db="EMBL/GenBank/DDBJ databases">
        <authorList>
            <person name="McCartney M.A."/>
            <person name="Auch B."/>
            <person name="Kono T."/>
            <person name="Mallez S."/>
            <person name="Becker A."/>
            <person name="Gohl D.M."/>
            <person name="Silverstein K.A.T."/>
            <person name="Koren S."/>
            <person name="Bechman K.B."/>
            <person name="Herman A."/>
            <person name="Abrahante J.E."/>
            <person name="Garbe J."/>
        </authorList>
    </citation>
    <scope>NUCLEOTIDE SEQUENCE</scope>
    <source>
        <strain evidence="1">Duluth1</strain>
        <tissue evidence="1">Whole animal</tissue>
    </source>
</reference>
<gene>
    <name evidence="1" type="ORF">DPMN_135284</name>
</gene>